<accession>A0ABQ7UT15</accession>
<evidence type="ECO:0000313" key="2">
    <source>
        <dbReference type="EMBL" id="KAH0753880.1"/>
    </source>
</evidence>
<organism evidence="2 3">
    <name type="scientific">Solanum tuberosum</name>
    <name type="common">Potato</name>
    <dbReference type="NCBI Taxonomy" id="4113"/>
    <lineage>
        <taxon>Eukaryota</taxon>
        <taxon>Viridiplantae</taxon>
        <taxon>Streptophyta</taxon>
        <taxon>Embryophyta</taxon>
        <taxon>Tracheophyta</taxon>
        <taxon>Spermatophyta</taxon>
        <taxon>Magnoliopsida</taxon>
        <taxon>eudicotyledons</taxon>
        <taxon>Gunneridae</taxon>
        <taxon>Pentapetalae</taxon>
        <taxon>asterids</taxon>
        <taxon>lamiids</taxon>
        <taxon>Solanales</taxon>
        <taxon>Solanaceae</taxon>
        <taxon>Solanoideae</taxon>
        <taxon>Solaneae</taxon>
        <taxon>Solanum</taxon>
    </lineage>
</organism>
<protein>
    <submittedName>
        <fullName evidence="2">Uncharacterized protein</fullName>
    </submittedName>
</protein>
<feature type="compositionally biased region" description="Polar residues" evidence="1">
    <location>
        <begin position="66"/>
        <end position="76"/>
    </location>
</feature>
<feature type="region of interest" description="Disordered" evidence="1">
    <location>
        <begin position="49"/>
        <end position="76"/>
    </location>
</feature>
<evidence type="ECO:0000313" key="3">
    <source>
        <dbReference type="Proteomes" id="UP000826656"/>
    </source>
</evidence>
<keyword evidence="3" id="KW-1185">Reference proteome</keyword>
<gene>
    <name evidence="2" type="ORF">KY290_024150</name>
</gene>
<comment type="caution">
    <text evidence="2">The sequence shown here is derived from an EMBL/GenBank/DDBJ whole genome shotgun (WGS) entry which is preliminary data.</text>
</comment>
<dbReference type="Proteomes" id="UP000826656">
    <property type="component" value="Unassembled WGS sequence"/>
</dbReference>
<name>A0ABQ7UT15_SOLTU</name>
<proteinExistence type="predicted"/>
<sequence length="76" mass="8780">MSRVNSRLVRYSSWKNMNLLWEINDRGYITDGNDFPILPRTIKYKSVPSNVCPGDNQIDRSHKSQKQLQDSVSPSP</sequence>
<dbReference type="EMBL" id="JAIVGD010000018">
    <property type="protein sequence ID" value="KAH0753880.1"/>
    <property type="molecule type" value="Genomic_DNA"/>
</dbReference>
<reference evidence="2 3" key="1">
    <citation type="journal article" date="2021" name="bioRxiv">
        <title>Chromosome-scale and haplotype-resolved genome assembly of a tetraploid potato cultivar.</title>
        <authorList>
            <person name="Sun H."/>
            <person name="Jiao W.-B."/>
            <person name="Krause K."/>
            <person name="Campoy J.A."/>
            <person name="Goel M."/>
            <person name="Folz-Donahue K."/>
            <person name="Kukat C."/>
            <person name="Huettel B."/>
            <person name="Schneeberger K."/>
        </authorList>
    </citation>
    <scope>NUCLEOTIDE SEQUENCE [LARGE SCALE GENOMIC DNA]</scope>
    <source>
        <strain evidence="2">SolTubOtavaFocal</strain>
        <tissue evidence="2">Leaves</tissue>
    </source>
</reference>
<evidence type="ECO:0000256" key="1">
    <source>
        <dbReference type="SAM" id="MobiDB-lite"/>
    </source>
</evidence>